<dbReference type="PANTHER" id="PTHR13952:SF21">
    <property type="entry name" value="POLYNUCLEOTIDE ADENYLYLTRANSFERASE DOMAIN_RNA RECOGNITION MOTIF PROTEIN-RELATED"/>
    <property type="match status" value="1"/>
</dbReference>
<accession>A0A6J0K736</accession>
<feature type="domain" description="RRM" evidence="5">
    <location>
        <begin position="172"/>
        <end position="251"/>
    </location>
</feature>
<feature type="domain" description="RRM" evidence="5">
    <location>
        <begin position="86"/>
        <end position="159"/>
    </location>
</feature>
<evidence type="ECO:0000256" key="1">
    <source>
        <dbReference type="ARBA" id="ARBA00004123"/>
    </source>
</evidence>
<protein>
    <submittedName>
        <fullName evidence="7">Polyadenylate-binding protein 2-like</fullName>
    </submittedName>
</protein>
<keyword evidence="6" id="KW-1185">Reference proteome</keyword>
<dbReference type="PANTHER" id="PTHR13952">
    <property type="entry name" value="U1 SMALL NUCLEAR RIBONUCLEOPROTEIN 70 KD"/>
    <property type="match status" value="1"/>
</dbReference>
<dbReference type="AlphaFoldDB" id="A0A6J0K736"/>
<evidence type="ECO:0000256" key="2">
    <source>
        <dbReference type="ARBA" id="ARBA00023242"/>
    </source>
</evidence>
<dbReference type="GO" id="GO:0071004">
    <property type="term" value="C:U2-type prespliceosome"/>
    <property type="evidence" value="ECO:0007669"/>
    <property type="project" value="TreeGrafter"/>
</dbReference>
<name>A0A6J0K736_RAPSA</name>
<reference evidence="6" key="1">
    <citation type="journal article" date="2019" name="Database">
        <title>The radish genome database (RadishGD): an integrated information resource for radish genomics.</title>
        <authorList>
            <person name="Yu H.J."/>
            <person name="Baek S."/>
            <person name="Lee Y.J."/>
            <person name="Cho A."/>
            <person name="Mun J.H."/>
        </authorList>
    </citation>
    <scope>NUCLEOTIDE SEQUENCE [LARGE SCALE GENOMIC DNA]</scope>
    <source>
        <strain evidence="6">cv. WK10039</strain>
    </source>
</reference>
<feature type="compositionally biased region" description="Basic and acidic residues" evidence="4">
    <location>
        <begin position="13"/>
        <end position="30"/>
    </location>
</feature>
<evidence type="ECO:0000313" key="7">
    <source>
        <dbReference type="RefSeq" id="XP_018443291.2"/>
    </source>
</evidence>
<evidence type="ECO:0000259" key="5">
    <source>
        <dbReference type="PROSITE" id="PS50102"/>
    </source>
</evidence>
<feature type="domain" description="RRM" evidence="5">
    <location>
        <begin position="287"/>
        <end position="367"/>
    </location>
</feature>
<dbReference type="GeneID" id="108815134"/>
<feature type="domain" description="RRM" evidence="5">
    <location>
        <begin position="500"/>
        <end position="574"/>
    </location>
</feature>
<dbReference type="SMART" id="SM00360">
    <property type="entry name" value="RRM"/>
    <property type="match status" value="5"/>
</dbReference>
<comment type="subcellular location">
    <subcellularLocation>
        <location evidence="1">Nucleus</location>
    </subcellularLocation>
</comment>
<evidence type="ECO:0000256" key="3">
    <source>
        <dbReference type="PROSITE-ProRule" id="PRU00176"/>
    </source>
</evidence>
<proteinExistence type="predicted"/>
<dbReference type="RefSeq" id="XP_018443291.2">
    <property type="nucleotide sequence ID" value="XM_018587789.2"/>
</dbReference>
<reference evidence="7" key="2">
    <citation type="submission" date="2025-08" db="UniProtKB">
        <authorList>
            <consortium name="RefSeq"/>
        </authorList>
    </citation>
    <scope>IDENTIFICATION</scope>
    <source>
        <tissue evidence="7">Leaf</tissue>
    </source>
</reference>
<dbReference type="GO" id="GO:0071011">
    <property type="term" value="C:precatalytic spliceosome"/>
    <property type="evidence" value="ECO:0007669"/>
    <property type="project" value="TreeGrafter"/>
</dbReference>
<evidence type="ECO:0000313" key="6">
    <source>
        <dbReference type="Proteomes" id="UP000504610"/>
    </source>
</evidence>
<dbReference type="Pfam" id="PF00076">
    <property type="entry name" value="RRM_1"/>
    <property type="match status" value="5"/>
</dbReference>
<dbReference type="OrthoDB" id="431068at2759"/>
<dbReference type="GO" id="GO:0030619">
    <property type="term" value="F:U1 snRNA binding"/>
    <property type="evidence" value="ECO:0007669"/>
    <property type="project" value="TreeGrafter"/>
</dbReference>
<dbReference type="Gene3D" id="3.30.70.330">
    <property type="match status" value="5"/>
</dbReference>
<sequence>MASSGRAILLGKRKPEDEPFLRKHKDKETTTEGFADSLQQNQVRVKFLEKKKSDETNLVVAKETVVGLDETDSDFAEGFLLLRKRRTVYVANLSHQTEISDIINFFEGVVHVRLILHHKKGKHVGFVEFASVVEARKAVKKKNGKVLHNSKITVYETPGFVEEATEAEPNKKTLFVAHFSRQTTEIVSDIIDFFKDVGEVVRVRLVLDSQGGLVGCGFVEFASADEANKALQKKNGEYLHDDEIYLDMADREATYLPPPRYCIDHKVWYQEEDYLQLESPLGCYVEEVLLIANLSPQTTEISHIVRFFEDAGTFVTSVRLIVNPEGKHVGFGFVEFASAYYAEKAFEEKNGEYLHDHKILLMRGSDKTPGFVEAVKSKTLFVDNLSSQTEISHIISFLKGVGEVVHVRLFVDRQSHLLGYGFVEFASATEAKKALEKNNGEYLDNNEIIVLDVAEKGAEYLVGQSMYCIDHKVWYGEEDDVKGLDDETPDFSEEVTVRDKTVFVDNIPNHVRMASLIRNVRFAGEVVRVRLVVDQWGERVGCCFVELPSAEAAKKAVEKKESSGRFLNVAEIVDPYPFRLTKYNDLAEKLWYEDNLLRKHLPRGIVPNNKPNPWEQFSGKRTTF</sequence>
<dbReference type="KEGG" id="rsz:108815134"/>
<dbReference type="SUPFAM" id="SSF54928">
    <property type="entry name" value="RNA-binding domain, RBD"/>
    <property type="match status" value="3"/>
</dbReference>
<feature type="domain" description="RRM" evidence="5">
    <location>
        <begin position="378"/>
        <end position="456"/>
    </location>
</feature>
<dbReference type="GO" id="GO:0003729">
    <property type="term" value="F:mRNA binding"/>
    <property type="evidence" value="ECO:0007669"/>
    <property type="project" value="TreeGrafter"/>
</dbReference>
<dbReference type="InterPro" id="IPR035979">
    <property type="entry name" value="RBD_domain_sf"/>
</dbReference>
<keyword evidence="3" id="KW-0694">RNA-binding</keyword>
<keyword evidence="2" id="KW-0539">Nucleus</keyword>
<dbReference type="GO" id="GO:0000398">
    <property type="term" value="P:mRNA splicing, via spliceosome"/>
    <property type="evidence" value="ECO:0007669"/>
    <property type="project" value="TreeGrafter"/>
</dbReference>
<feature type="region of interest" description="Disordered" evidence="4">
    <location>
        <begin position="1"/>
        <end position="33"/>
    </location>
</feature>
<dbReference type="PROSITE" id="PS50102">
    <property type="entry name" value="RRM"/>
    <property type="match status" value="5"/>
</dbReference>
<organism evidence="6 7">
    <name type="scientific">Raphanus sativus</name>
    <name type="common">Radish</name>
    <name type="synonym">Raphanus raphanistrum var. sativus</name>
    <dbReference type="NCBI Taxonomy" id="3726"/>
    <lineage>
        <taxon>Eukaryota</taxon>
        <taxon>Viridiplantae</taxon>
        <taxon>Streptophyta</taxon>
        <taxon>Embryophyta</taxon>
        <taxon>Tracheophyta</taxon>
        <taxon>Spermatophyta</taxon>
        <taxon>Magnoliopsida</taxon>
        <taxon>eudicotyledons</taxon>
        <taxon>Gunneridae</taxon>
        <taxon>Pentapetalae</taxon>
        <taxon>rosids</taxon>
        <taxon>malvids</taxon>
        <taxon>Brassicales</taxon>
        <taxon>Brassicaceae</taxon>
        <taxon>Brassiceae</taxon>
        <taxon>Raphanus</taxon>
    </lineage>
</organism>
<gene>
    <name evidence="7" type="primary">LOC108815134</name>
</gene>
<dbReference type="InterPro" id="IPR000504">
    <property type="entry name" value="RRM_dom"/>
</dbReference>
<dbReference type="Proteomes" id="UP000504610">
    <property type="component" value="Chromosome 7"/>
</dbReference>
<dbReference type="CDD" id="cd00590">
    <property type="entry name" value="RRM_SF"/>
    <property type="match status" value="5"/>
</dbReference>
<dbReference type="InterPro" id="IPR012677">
    <property type="entry name" value="Nucleotide-bd_a/b_plait_sf"/>
</dbReference>
<evidence type="ECO:0000256" key="4">
    <source>
        <dbReference type="SAM" id="MobiDB-lite"/>
    </source>
</evidence>
<dbReference type="GO" id="GO:0005685">
    <property type="term" value="C:U1 snRNP"/>
    <property type="evidence" value="ECO:0007669"/>
    <property type="project" value="TreeGrafter"/>
</dbReference>
<dbReference type="InterPro" id="IPR051183">
    <property type="entry name" value="U1_U11-U12_snRNP_70-35kDa"/>
</dbReference>